<sequence length="113" mass="12297">MKSVPLRVVTSVESGRTRLRGLSESDLDAIAWDFLGSEFTGLAYANWPIERRVGAYLTHHGMTHLRNNGDAHAAVLQRVLANVGTALRNGTLSAATWASSRRQPRAERIAVSG</sequence>
<dbReference type="EMBL" id="CP003053">
    <property type="protein sequence ID" value="AFM16473.1"/>
    <property type="molecule type" value="Genomic_DNA"/>
</dbReference>
<protein>
    <submittedName>
        <fullName evidence="1">Uncharacterized protein</fullName>
    </submittedName>
</protein>
<dbReference type="HOGENOM" id="CLU_2130670_0_0_11"/>
<gene>
    <name evidence="1" type="ordered locus">Mycch_1681</name>
</gene>
<dbReference type="STRING" id="710421.Mycch_1681"/>
<dbReference type="AlphaFoldDB" id="I4BGR6"/>
<organism evidence="1 2">
    <name type="scientific">Mycolicibacterium chubuense (strain NBB4)</name>
    <name type="common">Mycobacterium chubuense</name>
    <dbReference type="NCBI Taxonomy" id="710421"/>
    <lineage>
        <taxon>Bacteria</taxon>
        <taxon>Bacillati</taxon>
        <taxon>Actinomycetota</taxon>
        <taxon>Actinomycetes</taxon>
        <taxon>Mycobacteriales</taxon>
        <taxon>Mycobacteriaceae</taxon>
        <taxon>Mycolicibacterium</taxon>
    </lineage>
</organism>
<dbReference type="KEGG" id="mcb:Mycch_1681"/>
<evidence type="ECO:0000313" key="1">
    <source>
        <dbReference type="EMBL" id="AFM16473.1"/>
    </source>
</evidence>
<dbReference type="Proteomes" id="UP000006057">
    <property type="component" value="Chromosome"/>
</dbReference>
<keyword evidence="2" id="KW-1185">Reference proteome</keyword>
<dbReference type="RefSeq" id="WP_014814954.1">
    <property type="nucleotide sequence ID" value="NC_018027.1"/>
</dbReference>
<accession>I4BGR6</accession>
<reference evidence="1 2" key="1">
    <citation type="submission" date="2012-06" db="EMBL/GenBank/DDBJ databases">
        <title>Complete sequence of chromosome of Mycobacterium chubuense NBB4.</title>
        <authorList>
            <consortium name="US DOE Joint Genome Institute"/>
            <person name="Lucas S."/>
            <person name="Han J."/>
            <person name="Lapidus A."/>
            <person name="Cheng J.-F."/>
            <person name="Goodwin L."/>
            <person name="Pitluck S."/>
            <person name="Peters L."/>
            <person name="Mikhailova N."/>
            <person name="Teshima H."/>
            <person name="Detter J.C."/>
            <person name="Han C."/>
            <person name="Tapia R."/>
            <person name="Land M."/>
            <person name="Hauser L."/>
            <person name="Kyrpides N."/>
            <person name="Ivanova N."/>
            <person name="Pagani I."/>
            <person name="Mattes T."/>
            <person name="Holmes A."/>
            <person name="Rutledge P."/>
            <person name="Paulsen I."/>
            <person name="Coleman N."/>
            <person name="Woyke T."/>
        </authorList>
    </citation>
    <scope>NUCLEOTIDE SEQUENCE [LARGE SCALE GENOMIC DNA]</scope>
    <source>
        <strain evidence="1 2">NBB4</strain>
    </source>
</reference>
<dbReference type="eggNOG" id="ENOG50308D9">
    <property type="taxonomic scope" value="Bacteria"/>
</dbReference>
<evidence type="ECO:0000313" key="2">
    <source>
        <dbReference type="Proteomes" id="UP000006057"/>
    </source>
</evidence>
<name>I4BGR6_MYCCN</name>
<dbReference type="PATRIC" id="fig|710421.3.peg.1684"/>
<proteinExistence type="predicted"/>